<comment type="cofactor">
    <cofactor evidence="1">
        <name>[4Fe-4S] cluster</name>
        <dbReference type="ChEBI" id="CHEBI:49883"/>
    </cofactor>
</comment>
<evidence type="ECO:0000256" key="3">
    <source>
        <dbReference type="ARBA" id="ARBA00022723"/>
    </source>
</evidence>
<dbReference type="EMBL" id="BMON01000005">
    <property type="protein sequence ID" value="GGM50608.1"/>
    <property type="molecule type" value="Genomic_DNA"/>
</dbReference>
<dbReference type="InterPro" id="IPR003265">
    <property type="entry name" value="HhH-GPD_domain"/>
</dbReference>
<dbReference type="Proteomes" id="UP000656367">
    <property type="component" value="Unassembled WGS sequence"/>
</dbReference>
<evidence type="ECO:0000256" key="5">
    <source>
        <dbReference type="ARBA" id="ARBA00022801"/>
    </source>
</evidence>
<keyword evidence="9" id="KW-0326">Glycosidase</keyword>
<keyword evidence="6" id="KW-0408">Iron</keyword>
<protein>
    <recommendedName>
        <fullName evidence="10">HhH-GPD domain-containing protein</fullName>
    </recommendedName>
</protein>
<dbReference type="GO" id="GO:0051536">
    <property type="term" value="F:iron-sulfur cluster binding"/>
    <property type="evidence" value="ECO:0007669"/>
    <property type="project" value="UniProtKB-KW"/>
</dbReference>
<sequence>MGSMLPFGRTQVTASEYRQLINEDKIVGHLESKGISKPEERVTAFIETIPDLLDWLEENGRDYPWRYTTDPWRVYVTEILLQRTRADAVADIYESFFTTFPDPQTLVSAGEQTIFEEVRSLGFGNQRTRSLRDTARLCIEEYDGTVPDDLEALQEPWRVGPYSARACLLFAFDTPVALVDSNIARIFERVFDYEMPEQPHKSDAVYGFIGTFIPDDPALARAINFSFLDLGAMLCTTDPQCPSCPLNECCAFAQRTSSD</sequence>
<dbReference type="Pfam" id="PF00730">
    <property type="entry name" value="HhH-GPD"/>
    <property type="match status" value="1"/>
</dbReference>
<dbReference type="InterPro" id="IPR044298">
    <property type="entry name" value="MIG/MutY"/>
</dbReference>
<dbReference type="Gene3D" id="1.10.340.30">
    <property type="entry name" value="Hypothetical protein, domain 2"/>
    <property type="match status" value="1"/>
</dbReference>
<feature type="domain" description="HhH-GPD" evidence="10">
    <location>
        <begin position="80"/>
        <end position="233"/>
    </location>
</feature>
<evidence type="ECO:0000256" key="8">
    <source>
        <dbReference type="ARBA" id="ARBA00023204"/>
    </source>
</evidence>
<dbReference type="InterPro" id="IPR023170">
    <property type="entry name" value="HhH_base_excis_C"/>
</dbReference>
<evidence type="ECO:0000256" key="1">
    <source>
        <dbReference type="ARBA" id="ARBA00001966"/>
    </source>
</evidence>
<dbReference type="AlphaFoldDB" id="A0A830FWY7"/>
<evidence type="ECO:0000256" key="4">
    <source>
        <dbReference type="ARBA" id="ARBA00022763"/>
    </source>
</evidence>
<keyword evidence="3" id="KW-0479">Metal-binding</keyword>
<reference evidence="11" key="1">
    <citation type="journal article" date="2014" name="Int. J. Syst. Evol. Microbiol.">
        <title>Complete genome sequence of Corynebacterium casei LMG S-19264T (=DSM 44701T), isolated from a smear-ripened cheese.</title>
        <authorList>
            <consortium name="US DOE Joint Genome Institute (JGI-PGF)"/>
            <person name="Walter F."/>
            <person name="Albersmeier A."/>
            <person name="Kalinowski J."/>
            <person name="Ruckert C."/>
        </authorList>
    </citation>
    <scope>NUCLEOTIDE SEQUENCE</scope>
    <source>
        <strain evidence="11">JCM 15759</strain>
    </source>
</reference>
<dbReference type="OrthoDB" id="206280at2157"/>
<evidence type="ECO:0000256" key="9">
    <source>
        <dbReference type="ARBA" id="ARBA00023295"/>
    </source>
</evidence>
<keyword evidence="8" id="KW-0234">DNA repair</keyword>
<dbReference type="SUPFAM" id="SSF48150">
    <property type="entry name" value="DNA-glycosylase"/>
    <property type="match status" value="1"/>
</dbReference>
<dbReference type="GO" id="GO:0034039">
    <property type="term" value="F:8-oxo-7,8-dihydroguanine DNA N-glycosylase activity"/>
    <property type="evidence" value="ECO:0007669"/>
    <property type="project" value="TreeGrafter"/>
</dbReference>
<dbReference type="InterPro" id="IPR011257">
    <property type="entry name" value="DNA_glycosylase"/>
</dbReference>
<evidence type="ECO:0000256" key="2">
    <source>
        <dbReference type="ARBA" id="ARBA00008343"/>
    </source>
</evidence>
<proteinExistence type="inferred from homology"/>
<dbReference type="RefSeq" id="WP_188853797.1">
    <property type="nucleotide sequence ID" value="NZ_BMON01000005.1"/>
</dbReference>
<dbReference type="PANTHER" id="PTHR42944:SF1">
    <property type="entry name" value="ADENINE DNA GLYCOSYLASE"/>
    <property type="match status" value="1"/>
</dbReference>
<reference evidence="11" key="2">
    <citation type="submission" date="2020-09" db="EMBL/GenBank/DDBJ databases">
        <authorList>
            <person name="Sun Q."/>
            <person name="Ohkuma M."/>
        </authorList>
    </citation>
    <scope>NUCLEOTIDE SEQUENCE</scope>
    <source>
        <strain evidence="11">JCM 15759</strain>
    </source>
</reference>
<evidence type="ECO:0000259" key="10">
    <source>
        <dbReference type="SMART" id="SM00478"/>
    </source>
</evidence>
<name>A0A830FWY7_HALAR</name>
<gene>
    <name evidence="11" type="ORF">GCM10009006_34670</name>
</gene>
<dbReference type="GO" id="GO:0006284">
    <property type="term" value="P:base-excision repair"/>
    <property type="evidence" value="ECO:0007669"/>
    <property type="project" value="InterPro"/>
</dbReference>
<accession>A0A830FWY7</accession>
<evidence type="ECO:0000313" key="11">
    <source>
        <dbReference type="EMBL" id="GGM50608.1"/>
    </source>
</evidence>
<dbReference type="GO" id="GO:0006298">
    <property type="term" value="P:mismatch repair"/>
    <property type="evidence" value="ECO:0007669"/>
    <property type="project" value="TreeGrafter"/>
</dbReference>
<organism evidence="11 12">
    <name type="scientific">Haloarcula argentinensis</name>
    <dbReference type="NCBI Taxonomy" id="43776"/>
    <lineage>
        <taxon>Archaea</taxon>
        <taxon>Methanobacteriati</taxon>
        <taxon>Methanobacteriota</taxon>
        <taxon>Stenosarchaea group</taxon>
        <taxon>Halobacteria</taxon>
        <taxon>Halobacteriales</taxon>
        <taxon>Haloarculaceae</taxon>
        <taxon>Haloarcula</taxon>
    </lineage>
</organism>
<dbReference type="Gene3D" id="1.10.1670.10">
    <property type="entry name" value="Helix-hairpin-Helix base-excision DNA repair enzymes (C-terminal)"/>
    <property type="match status" value="1"/>
</dbReference>
<comment type="caution">
    <text evidence="11">The sequence shown here is derived from an EMBL/GenBank/DDBJ whole genome shotgun (WGS) entry which is preliminary data.</text>
</comment>
<dbReference type="GO" id="GO:0035485">
    <property type="term" value="F:adenine/guanine mispair binding"/>
    <property type="evidence" value="ECO:0007669"/>
    <property type="project" value="TreeGrafter"/>
</dbReference>
<dbReference type="GO" id="GO:0046872">
    <property type="term" value="F:metal ion binding"/>
    <property type="evidence" value="ECO:0007669"/>
    <property type="project" value="UniProtKB-KW"/>
</dbReference>
<keyword evidence="4" id="KW-0227">DNA damage</keyword>
<comment type="similarity">
    <text evidence="2">Belongs to the Nth/MutY family.</text>
</comment>
<dbReference type="CDD" id="cd00056">
    <property type="entry name" value="ENDO3c"/>
    <property type="match status" value="1"/>
</dbReference>
<evidence type="ECO:0000256" key="6">
    <source>
        <dbReference type="ARBA" id="ARBA00023004"/>
    </source>
</evidence>
<dbReference type="GO" id="GO:0000701">
    <property type="term" value="F:purine-specific mismatch base pair DNA N-glycosylase activity"/>
    <property type="evidence" value="ECO:0007669"/>
    <property type="project" value="TreeGrafter"/>
</dbReference>
<dbReference type="GO" id="GO:0032357">
    <property type="term" value="F:oxidized purine DNA binding"/>
    <property type="evidence" value="ECO:0007669"/>
    <property type="project" value="TreeGrafter"/>
</dbReference>
<dbReference type="PANTHER" id="PTHR42944">
    <property type="entry name" value="ADENINE DNA GLYCOSYLASE"/>
    <property type="match status" value="1"/>
</dbReference>
<keyword evidence="7" id="KW-0411">Iron-sulfur</keyword>
<evidence type="ECO:0000313" key="12">
    <source>
        <dbReference type="Proteomes" id="UP000656367"/>
    </source>
</evidence>
<dbReference type="SMART" id="SM00478">
    <property type="entry name" value="ENDO3c"/>
    <property type="match status" value="1"/>
</dbReference>
<evidence type="ECO:0000256" key="7">
    <source>
        <dbReference type="ARBA" id="ARBA00023014"/>
    </source>
</evidence>
<keyword evidence="5" id="KW-0378">Hydrolase</keyword>